<protein>
    <recommendedName>
        <fullName evidence="1">SnoaL-like domain-containing protein</fullName>
    </recommendedName>
</protein>
<reference evidence="2 3" key="1">
    <citation type="submission" date="2016-06" db="EMBL/GenBank/DDBJ databases">
        <authorList>
            <person name="Kjaerup R.B."/>
            <person name="Dalgaard T.S."/>
            <person name="Juul-Madsen H.R."/>
        </authorList>
    </citation>
    <scope>NUCLEOTIDE SEQUENCE [LARGE SCALE GENOMIC DNA]</scope>
    <source>
        <strain evidence="2 3">1165133.8</strain>
    </source>
</reference>
<dbReference type="CDD" id="cd00531">
    <property type="entry name" value="NTF2_like"/>
    <property type="match status" value="1"/>
</dbReference>
<accession>A0A1A3NM98</accession>
<gene>
    <name evidence="2" type="ORF">A5634_08485</name>
</gene>
<name>A0A1A3NM98_MYCAS</name>
<dbReference type="SUPFAM" id="SSF54427">
    <property type="entry name" value="NTF2-like"/>
    <property type="match status" value="1"/>
</dbReference>
<dbReference type="Pfam" id="PF13577">
    <property type="entry name" value="SnoaL_4"/>
    <property type="match status" value="1"/>
</dbReference>
<proteinExistence type="predicted"/>
<evidence type="ECO:0000313" key="3">
    <source>
        <dbReference type="Proteomes" id="UP000093928"/>
    </source>
</evidence>
<dbReference type="RefSeq" id="WP_065146133.1">
    <property type="nucleotide sequence ID" value="NZ_LZLS01000191.1"/>
</dbReference>
<dbReference type="OrthoDB" id="4621984at2"/>
<dbReference type="EMBL" id="LZLS01000191">
    <property type="protein sequence ID" value="OBK22189.1"/>
    <property type="molecule type" value="Genomic_DNA"/>
</dbReference>
<dbReference type="Proteomes" id="UP000093928">
    <property type="component" value="Unassembled WGS sequence"/>
</dbReference>
<organism evidence="2 3">
    <name type="scientific">Mycobacterium asiaticum</name>
    <dbReference type="NCBI Taxonomy" id="1790"/>
    <lineage>
        <taxon>Bacteria</taxon>
        <taxon>Bacillati</taxon>
        <taxon>Actinomycetota</taxon>
        <taxon>Actinomycetes</taxon>
        <taxon>Mycobacteriales</taxon>
        <taxon>Mycobacteriaceae</taxon>
        <taxon>Mycobacterium</taxon>
    </lineage>
</organism>
<comment type="caution">
    <text evidence="2">The sequence shown here is derived from an EMBL/GenBank/DDBJ whole genome shotgun (WGS) entry which is preliminary data.</text>
</comment>
<dbReference type="Gene3D" id="3.10.450.50">
    <property type="match status" value="1"/>
</dbReference>
<dbReference type="AlphaFoldDB" id="A0A1A3NM98"/>
<sequence length="136" mass="15005">MSDSAAIRDTLAAYALALDANDIEGCLTLFADDAEFEVYGTVFTGRDGIGEMFRAAPNGLHLTGASRVDVGQDNTASARSQVLFVQCRYAALTHQMRLALYDDDLVCRDGTWLFRRRRCRFITGTGLSDRPEEMSP</sequence>
<feature type="domain" description="SnoaL-like" evidence="1">
    <location>
        <begin position="2"/>
        <end position="118"/>
    </location>
</feature>
<evidence type="ECO:0000313" key="2">
    <source>
        <dbReference type="EMBL" id="OBK22189.1"/>
    </source>
</evidence>
<dbReference type="InterPro" id="IPR032710">
    <property type="entry name" value="NTF2-like_dom_sf"/>
</dbReference>
<dbReference type="InterPro" id="IPR037401">
    <property type="entry name" value="SnoaL-like"/>
</dbReference>
<evidence type="ECO:0000259" key="1">
    <source>
        <dbReference type="Pfam" id="PF13577"/>
    </source>
</evidence>